<protein>
    <submittedName>
        <fullName evidence="2">Uncharacterized protein</fullName>
    </submittedName>
</protein>
<dbReference type="EMBL" id="BKCJ010466951">
    <property type="protein sequence ID" value="GFA67636.1"/>
    <property type="molecule type" value="Genomic_DNA"/>
</dbReference>
<reference evidence="2" key="1">
    <citation type="journal article" date="2019" name="Sci. Rep.">
        <title>Draft genome of Tanacetum cinerariifolium, the natural source of mosquito coil.</title>
        <authorList>
            <person name="Yamashiro T."/>
            <person name="Shiraishi A."/>
            <person name="Satake H."/>
            <person name="Nakayama K."/>
        </authorList>
    </citation>
    <scope>NUCLEOTIDE SEQUENCE</scope>
</reference>
<proteinExistence type="predicted"/>
<sequence>MIKPVLLIKRESSTEPLTDDLPFSQDPKSSNDDGSKPLSDDGNKVDEDLRKENKCNDQEKEDNVNCINNVNTVSSTVNAAGINKDNEFLFDPNMSALEDVSTFDFSSNDEDNGVVADMNNLDTTI</sequence>
<feature type="compositionally biased region" description="Basic and acidic residues" evidence="1">
    <location>
        <begin position="29"/>
        <end position="61"/>
    </location>
</feature>
<evidence type="ECO:0000313" key="2">
    <source>
        <dbReference type="EMBL" id="GFA67636.1"/>
    </source>
</evidence>
<name>A0A699K3S1_TANCI</name>
<comment type="caution">
    <text evidence="2">The sequence shown here is derived from an EMBL/GenBank/DDBJ whole genome shotgun (WGS) entry which is preliminary data.</text>
</comment>
<gene>
    <name evidence="2" type="ORF">Tci_639608</name>
</gene>
<evidence type="ECO:0000256" key="1">
    <source>
        <dbReference type="SAM" id="MobiDB-lite"/>
    </source>
</evidence>
<accession>A0A699K3S1</accession>
<dbReference type="AlphaFoldDB" id="A0A699K3S1"/>
<organism evidence="2">
    <name type="scientific">Tanacetum cinerariifolium</name>
    <name type="common">Dalmatian daisy</name>
    <name type="synonym">Chrysanthemum cinerariifolium</name>
    <dbReference type="NCBI Taxonomy" id="118510"/>
    <lineage>
        <taxon>Eukaryota</taxon>
        <taxon>Viridiplantae</taxon>
        <taxon>Streptophyta</taxon>
        <taxon>Embryophyta</taxon>
        <taxon>Tracheophyta</taxon>
        <taxon>Spermatophyta</taxon>
        <taxon>Magnoliopsida</taxon>
        <taxon>eudicotyledons</taxon>
        <taxon>Gunneridae</taxon>
        <taxon>Pentapetalae</taxon>
        <taxon>asterids</taxon>
        <taxon>campanulids</taxon>
        <taxon>Asterales</taxon>
        <taxon>Asteraceae</taxon>
        <taxon>Asteroideae</taxon>
        <taxon>Anthemideae</taxon>
        <taxon>Anthemidinae</taxon>
        <taxon>Tanacetum</taxon>
    </lineage>
</organism>
<feature type="region of interest" description="Disordered" evidence="1">
    <location>
        <begin position="1"/>
        <end position="61"/>
    </location>
</feature>